<dbReference type="InterPro" id="IPR001584">
    <property type="entry name" value="Integrase_cat-core"/>
</dbReference>
<feature type="compositionally biased region" description="Basic and acidic residues" evidence="6">
    <location>
        <begin position="265"/>
        <end position="276"/>
    </location>
</feature>
<dbReference type="Gene3D" id="3.30.420.10">
    <property type="entry name" value="Ribonuclease H-like superfamily/Ribonuclease H"/>
    <property type="match status" value="1"/>
</dbReference>
<dbReference type="PANTHER" id="PTHR42648:SF25">
    <property type="entry name" value="RNA-DIRECTED DNA POLYMERASE"/>
    <property type="match status" value="1"/>
</dbReference>
<dbReference type="CDD" id="cd09272">
    <property type="entry name" value="RNase_HI_RT_Ty1"/>
    <property type="match status" value="1"/>
</dbReference>
<dbReference type="PANTHER" id="PTHR42648">
    <property type="entry name" value="TRANSPOSASE, PUTATIVE-RELATED"/>
    <property type="match status" value="1"/>
</dbReference>
<keyword evidence="1" id="KW-0645">Protease</keyword>
<evidence type="ECO:0000313" key="9">
    <source>
        <dbReference type="EMBL" id="PWA86098.1"/>
    </source>
</evidence>
<gene>
    <name evidence="9" type="ORF">CTI12_AA142610</name>
</gene>
<dbReference type="Pfam" id="PF25597">
    <property type="entry name" value="SH3_retrovirus"/>
    <property type="match status" value="1"/>
</dbReference>
<organism evidence="9 10">
    <name type="scientific">Artemisia annua</name>
    <name type="common">Sweet wormwood</name>
    <dbReference type="NCBI Taxonomy" id="35608"/>
    <lineage>
        <taxon>Eukaryota</taxon>
        <taxon>Viridiplantae</taxon>
        <taxon>Streptophyta</taxon>
        <taxon>Embryophyta</taxon>
        <taxon>Tracheophyta</taxon>
        <taxon>Spermatophyta</taxon>
        <taxon>Magnoliopsida</taxon>
        <taxon>eudicotyledons</taxon>
        <taxon>Gunneridae</taxon>
        <taxon>Pentapetalae</taxon>
        <taxon>asterids</taxon>
        <taxon>campanulids</taxon>
        <taxon>Asterales</taxon>
        <taxon>Asteraceae</taxon>
        <taxon>Asteroideae</taxon>
        <taxon>Anthemideae</taxon>
        <taxon>Artemisiinae</taxon>
        <taxon>Artemisia</taxon>
    </lineage>
</organism>
<keyword evidence="2" id="KW-0479">Metal-binding</keyword>
<dbReference type="GO" id="GO:0015074">
    <property type="term" value="P:DNA integration"/>
    <property type="evidence" value="ECO:0007669"/>
    <property type="project" value="InterPro"/>
</dbReference>
<dbReference type="Pfam" id="PF14223">
    <property type="entry name" value="Retrotran_gag_2"/>
    <property type="match status" value="1"/>
</dbReference>
<dbReference type="InterPro" id="IPR001878">
    <property type="entry name" value="Znf_CCHC"/>
</dbReference>
<dbReference type="Pfam" id="PF07727">
    <property type="entry name" value="RVT_2"/>
    <property type="match status" value="1"/>
</dbReference>
<dbReference type="PROSITE" id="PS50158">
    <property type="entry name" value="ZF_CCHC"/>
    <property type="match status" value="1"/>
</dbReference>
<evidence type="ECO:0000256" key="1">
    <source>
        <dbReference type="ARBA" id="ARBA00022670"/>
    </source>
</evidence>
<keyword evidence="5" id="KW-0862">Zinc</keyword>
<dbReference type="GO" id="GO:0004190">
    <property type="term" value="F:aspartic-type endopeptidase activity"/>
    <property type="evidence" value="ECO:0007669"/>
    <property type="project" value="UniProtKB-KW"/>
</dbReference>
<dbReference type="InterPro" id="IPR012337">
    <property type="entry name" value="RNaseH-like_sf"/>
</dbReference>
<evidence type="ECO:0000259" key="7">
    <source>
        <dbReference type="PROSITE" id="PS50158"/>
    </source>
</evidence>
<reference evidence="9 10" key="1">
    <citation type="journal article" date="2018" name="Mol. Plant">
        <title>The genome of Artemisia annua provides insight into the evolution of Asteraceae family and artemisinin biosynthesis.</title>
        <authorList>
            <person name="Shen Q."/>
            <person name="Zhang L."/>
            <person name="Liao Z."/>
            <person name="Wang S."/>
            <person name="Yan T."/>
            <person name="Shi P."/>
            <person name="Liu M."/>
            <person name="Fu X."/>
            <person name="Pan Q."/>
            <person name="Wang Y."/>
            <person name="Lv Z."/>
            <person name="Lu X."/>
            <person name="Zhang F."/>
            <person name="Jiang W."/>
            <person name="Ma Y."/>
            <person name="Chen M."/>
            <person name="Hao X."/>
            <person name="Li L."/>
            <person name="Tang Y."/>
            <person name="Lv G."/>
            <person name="Zhou Y."/>
            <person name="Sun X."/>
            <person name="Brodelius P.E."/>
            <person name="Rose J.K.C."/>
            <person name="Tang K."/>
        </authorList>
    </citation>
    <scope>NUCLEOTIDE SEQUENCE [LARGE SCALE GENOMIC DNA]</scope>
    <source>
        <strain evidence="10">cv. Huhao1</strain>
        <tissue evidence="9">Leaf</tissue>
    </source>
</reference>
<dbReference type="OrthoDB" id="2013098at2759"/>
<dbReference type="InterPro" id="IPR043502">
    <property type="entry name" value="DNA/RNA_pol_sf"/>
</dbReference>
<feature type="compositionally biased region" description="Low complexity" evidence="6">
    <location>
        <begin position="852"/>
        <end position="862"/>
    </location>
</feature>
<feature type="domain" description="Integrase catalytic" evidence="8">
    <location>
        <begin position="550"/>
        <end position="716"/>
    </location>
</feature>
<dbReference type="InterPro" id="IPR013103">
    <property type="entry name" value="RVT_2"/>
</dbReference>
<dbReference type="SMART" id="SM00343">
    <property type="entry name" value="ZnF_C2HC"/>
    <property type="match status" value="1"/>
</dbReference>
<dbReference type="SUPFAM" id="SSF53098">
    <property type="entry name" value="Ribonuclease H-like"/>
    <property type="match status" value="1"/>
</dbReference>
<dbReference type="GO" id="GO:0006508">
    <property type="term" value="P:proteolysis"/>
    <property type="evidence" value="ECO:0007669"/>
    <property type="project" value="UniProtKB-KW"/>
</dbReference>
<dbReference type="InterPro" id="IPR036397">
    <property type="entry name" value="RNaseH_sf"/>
</dbReference>
<evidence type="ECO:0000256" key="2">
    <source>
        <dbReference type="ARBA" id="ARBA00022723"/>
    </source>
</evidence>
<keyword evidence="5" id="KW-0863">Zinc-finger</keyword>
<dbReference type="InterPro" id="IPR039537">
    <property type="entry name" value="Retrotran_Ty1/copia-like"/>
</dbReference>
<sequence length="1429" mass="161271">MSIVSNTSNPPKENPVTFQCPVLTSTNYTTWAIKMEAIMDAQGLWESIEPAAGVAADEKKSKMARAFIFQAIPEDILMQVAKKKTAHEVWESLKTRFVGADRVQKARLHTLKSEFEALRMKDGESIDEYAGKLSAMISKYNSVGATLSDEELVRKLFDTVTEKYIHLIASMEQYSDVEEMPFEEAIGRLKAYEDRLRLRQGGSTGENSLLLTKAEGQTMSKQISKAPGGRGRGWNGGRGSNGGRGWNGGRGGRGSTRGGRGSGRGRGDRYGKKPSQEGEYSNKNPRDKSHIKCFECQEYGHYASECTNMKKPEQEVHLTREMEEQALLLCVKGENMPSMVMLNEDKVFPKLHESRNSSNRDMWYLDNGASNHMTGERNMFAELNESVTGRVWFGDGSAVEIKGKGTLLFQCKNGDQLMVSDVYFIPALTSNILSLGQLTEAGYDVWLHNDFLKVYNEQKMLVMKVQRSANRLYKIALKIAKPACLAASLVDDAWTWHARLGHANFYTLEFMGKKRMAIGMPCFSHPKQLCSGCVVAKQTRKSFPNEAQWRASKPLELLHADLCGPITPQSTGGSRYFLLIVDDWCRYMWVYFLRSKDEALAKFKIFKAEVEMESEHKVKALRTDRGGEFNSHAFVKFCQEEGIQRQTTAPYTPQQNGVVERRNRTVVEMTRSLLKGMNLPDSLWAEAVRHAVYLLNRLPTKAVKDITPYEGWKKRKPNLEYLKIFGCLAFVKKVGGHLTKLEDRSIPMVHLGMEPGSKAYRLYNPKNKRIVVARDVSFDEAKSWAWETIHGSMSESTCMVQPIFMGNTENPKDTGVDQGEGPHTPLTPHYNNVSPSILNSTGTKYTEGSGGADQSSSSSGSGLVNETVPFDTYDDTPVRGTRLIQEIYQRAPPMTEEEVQDLYQQEGLLLLNEEPASFLEATKETHWMKAMRAEIDSIEKNRTWTLTRLPSNQKVIGLKWVFKLKRDASGTVTKHKARLVAKGYVQQKGVDFEDAFAPVARMESIRLLLALAAKENWIVHHLDVKSAFLNGELKEEVYVTQPPGFEVKGKEEMVYRLHKALYGLRQAPRSWNAKLDKVLKELGFRKCAQEQAVYKLQSKRTILIVGVYVDDMIVTGSSEKQIQDFKVSMNSIFDMSDLGKLNYYLGIEVKQEEDNIVIKQENYARKILEEAGMSKCNPAKWPMDPKLQLTKDEGGKEVDPTKYRRIIGSLRYLINTRPDLSYSVGVVSKFMQSPKESHYAAVKKILRYLKGTTGYGLKYRKGGNGRICGYSDSSHASDIEDRRGTTGMVFYYSQNPVTWASQKQQTVALSSCEAEFMAATAAACQALWLRNMVSFLTGEEAQRVQLLVDNQSAIALMKNPVFHGRSKHIDTKFHFIRECVERDEIYVEHVSGDLQKADILTKALPRVKFTEMRRLIGTEDVNIKGENVD</sequence>
<feature type="compositionally biased region" description="Polar residues" evidence="6">
    <location>
        <begin position="829"/>
        <end position="846"/>
    </location>
</feature>
<dbReference type="InterPro" id="IPR054722">
    <property type="entry name" value="PolX-like_BBD"/>
</dbReference>
<evidence type="ECO:0000256" key="4">
    <source>
        <dbReference type="ARBA" id="ARBA00022801"/>
    </source>
</evidence>
<evidence type="ECO:0000256" key="5">
    <source>
        <dbReference type="PROSITE-ProRule" id="PRU00047"/>
    </source>
</evidence>
<evidence type="ECO:0000256" key="6">
    <source>
        <dbReference type="SAM" id="MobiDB-lite"/>
    </source>
</evidence>
<feature type="compositionally biased region" description="Gly residues" evidence="6">
    <location>
        <begin position="228"/>
        <end position="264"/>
    </location>
</feature>
<feature type="compositionally biased region" description="Polar residues" evidence="6">
    <location>
        <begin position="207"/>
        <end position="223"/>
    </location>
</feature>
<evidence type="ECO:0000256" key="3">
    <source>
        <dbReference type="ARBA" id="ARBA00022750"/>
    </source>
</evidence>
<protein>
    <submittedName>
        <fullName evidence="9">Zinc finger, CCHC-type</fullName>
    </submittedName>
</protein>
<feature type="domain" description="CCHC-type" evidence="7">
    <location>
        <begin position="292"/>
        <end position="308"/>
    </location>
</feature>
<comment type="caution">
    <text evidence="9">The sequence shown here is derived from an EMBL/GenBank/DDBJ whole genome shotgun (WGS) entry which is preliminary data.</text>
</comment>
<proteinExistence type="predicted"/>
<dbReference type="InterPro" id="IPR036875">
    <property type="entry name" value="Znf_CCHC_sf"/>
</dbReference>
<dbReference type="GO" id="GO:0003676">
    <property type="term" value="F:nucleic acid binding"/>
    <property type="evidence" value="ECO:0007669"/>
    <property type="project" value="InterPro"/>
</dbReference>
<dbReference type="SUPFAM" id="SSF56672">
    <property type="entry name" value="DNA/RNA polymerases"/>
    <property type="match status" value="1"/>
</dbReference>
<evidence type="ECO:0000259" key="8">
    <source>
        <dbReference type="PROSITE" id="PS50994"/>
    </source>
</evidence>
<keyword evidence="10" id="KW-1185">Reference proteome</keyword>
<dbReference type="Pfam" id="PF00665">
    <property type="entry name" value="rve"/>
    <property type="match status" value="1"/>
</dbReference>
<dbReference type="Pfam" id="PF13976">
    <property type="entry name" value="gag_pre-integrs"/>
    <property type="match status" value="1"/>
</dbReference>
<dbReference type="SUPFAM" id="SSF57756">
    <property type="entry name" value="Retrovirus zinc finger-like domains"/>
    <property type="match status" value="1"/>
</dbReference>
<dbReference type="Pfam" id="PF22936">
    <property type="entry name" value="Pol_BBD"/>
    <property type="match status" value="1"/>
</dbReference>
<keyword evidence="4" id="KW-0378">Hydrolase</keyword>
<dbReference type="GO" id="GO:0008270">
    <property type="term" value="F:zinc ion binding"/>
    <property type="evidence" value="ECO:0007669"/>
    <property type="project" value="UniProtKB-KW"/>
</dbReference>
<dbReference type="InterPro" id="IPR057670">
    <property type="entry name" value="SH3_retrovirus"/>
</dbReference>
<feature type="region of interest" description="Disordered" evidence="6">
    <location>
        <begin position="207"/>
        <end position="287"/>
    </location>
</feature>
<dbReference type="Proteomes" id="UP000245207">
    <property type="component" value="Unassembled WGS sequence"/>
</dbReference>
<name>A0A2U1PK12_ARTAN</name>
<feature type="region of interest" description="Disordered" evidence="6">
    <location>
        <begin position="806"/>
        <end position="876"/>
    </location>
</feature>
<evidence type="ECO:0000313" key="10">
    <source>
        <dbReference type="Proteomes" id="UP000245207"/>
    </source>
</evidence>
<dbReference type="PROSITE" id="PS50994">
    <property type="entry name" value="INTEGRASE"/>
    <property type="match status" value="1"/>
</dbReference>
<accession>A0A2U1PK12</accession>
<dbReference type="EMBL" id="PKPP01001055">
    <property type="protein sequence ID" value="PWA86098.1"/>
    <property type="molecule type" value="Genomic_DNA"/>
</dbReference>
<keyword evidence="3" id="KW-0064">Aspartyl protease</keyword>
<dbReference type="InterPro" id="IPR025724">
    <property type="entry name" value="GAG-pre-integrase_dom"/>
</dbReference>
<dbReference type="Pfam" id="PF00098">
    <property type="entry name" value="zf-CCHC"/>
    <property type="match status" value="1"/>
</dbReference>